<dbReference type="AlphaFoldDB" id="A0AAD6HKE2"/>
<feature type="transmembrane region" description="Helical" evidence="1">
    <location>
        <begin position="230"/>
        <end position="260"/>
    </location>
</feature>
<keyword evidence="1" id="KW-0812">Transmembrane</keyword>
<feature type="transmembrane region" description="Helical" evidence="1">
    <location>
        <begin position="198"/>
        <end position="218"/>
    </location>
</feature>
<keyword evidence="3" id="KW-1185">Reference proteome</keyword>
<evidence type="ECO:0000313" key="2">
    <source>
        <dbReference type="EMBL" id="KAJ5724404.1"/>
    </source>
</evidence>
<organism evidence="2 3">
    <name type="scientific">Penicillium malachiteum</name>
    <dbReference type="NCBI Taxonomy" id="1324776"/>
    <lineage>
        <taxon>Eukaryota</taxon>
        <taxon>Fungi</taxon>
        <taxon>Dikarya</taxon>
        <taxon>Ascomycota</taxon>
        <taxon>Pezizomycotina</taxon>
        <taxon>Eurotiomycetes</taxon>
        <taxon>Eurotiomycetidae</taxon>
        <taxon>Eurotiales</taxon>
        <taxon>Aspergillaceae</taxon>
        <taxon>Penicillium</taxon>
    </lineage>
</organism>
<dbReference type="EMBL" id="JAQJAN010000008">
    <property type="protein sequence ID" value="KAJ5724404.1"/>
    <property type="molecule type" value="Genomic_DNA"/>
</dbReference>
<sequence>MRFILFSLSASVFYMIWYFSHASGLHDLAQEAVASGKLPGLDEPLRTVYTGVEPIDKLLTVLTVFFYPAMDGQDSTLLLHSIGFSGTFAAAWTLVVLESWRKGNSGTIAAYPMVFGLLAQVLTFAFATPLLCALQLGCSVTARRPHADNIRVPRVVLAVLPTVFVIGFLVPSNLMVLPAPDIISVDWKQIAISSWHPWPAYVSILTTAAYYVIGPLFSNNHRASISSLRWVYASAFIHSAVSHLVTLTLSLTTVLAPALLGDKYVEALHPSKVYSFPVPWSGLTVNTVPEGVHVFLRWDYMIGSAGILLWALKLHIVAQRQIVSGVSWVSLLFKVGVLSLLSGPAGAAVELMWERDELVFSETGNSKQVTTARKSS</sequence>
<accession>A0AAD6HKE2</accession>
<evidence type="ECO:0000256" key="1">
    <source>
        <dbReference type="SAM" id="Phobius"/>
    </source>
</evidence>
<reference evidence="2" key="2">
    <citation type="submission" date="2023-01" db="EMBL/GenBank/DDBJ databases">
        <authorList>
            <person name="Petersen C."/>
        </authorList>
    </citation>
    <scope>NUCLEOTIDE SEQUENCE</scope>
    <source>
        <strain evidence="2">IBT 17514</strain>
    </source>
</reference>
<evidence type="ECO:0000313" key="3">
    <source>
        <dbReference type="Proteomes" id="UP001215712"/>
    </source>
</evidence>
<feature type="transmembrane region" description="Helical" evidence="1">
    <location>
        <begin position="109"/>
        <end position="134"/>
    </location>
</feature>
<feature type="transmembrane region" description="Helical" evidence="1">
    <location>
        <begin position="155"/>
        <end position="178"/>
    </location>
</feature>
<keyword evidence="1" id="KW-0472">Membrane</keyword>
<protein>
    <submittedName>
        <fullName evidence="2">Uncharacterized protein</fullName>
    </submittedName>
</protein>
<feature type="transmembrane region" description="Helical" evidence="1">
    <location>
        <begin position="328"/>
        <end position="349"/>
    </location>
</feature>
<name>A0AAD6HKE2_9EURO</name>
<gene>
    <name evidence="2" type="ORF">N7493_006132</name>
</gene>
<reference evidence="2" key="1">
    <citation type="journal article" date="2023" name="IMA Fungus">
        <title>Comparative genomic study of the Penicillium genus elucidates a diverse pangenome and 15 lateral gene transfer events.</title>
        <authorList>
            <person name="Petersen C."/>
            <person name="Sorensen T."/>
            <person name="Nielsen M.R."/>
            <person name="Sondergaard T.E."/>
            <person name="Sorensen J.L."/>
            <person name="Fitzpatrick D.A."/>
            <person name="Frisvad J.C."/>
            <person name="Nielsen K.L."/>
        </authorList>
    </citation>
    <scope>NUCLEOTIDE SEQUENCE</scope>
    <source>
        <strain evidence="2">IBT 17514</strain>
    </source>
</reference>
<comment type="caution">
    <text evidence="2">The sequence shown here is derived from an EMBL/GenBank/DDBJ whole genome shotgun (WGS) entry which is preliminary data.</text>
</comment>
<keyword evidence="1" id="KW-1133">Transmembrane helix</keyword>
<feature type="transmembrane region" description="Helical" evidence="1">
    <location>
        <begin position="77"/>
        <end position="97"/>
    </location>
</feature>
<proteinExistence type="predicted"/>
<feature type="transmembrane region" description="Helical" evidence="1">
    <location>
        <begin position="298"/>
        <end position="316"/>
    </location>
</feature>
<dbReference type="Proteomes" id="UP001215712">
    <property type="component" value="Unassembled WGS sequence"/>
</dbReference>